<dbReference type="Proteomes" id="UP000237000">
    <property type="component" value="Unassembled WGS sequence"/>
</dbReference>
<evidence type="ECO:0000313" key="1">
    <source>
        <dbReference type="EMBL" id="PON88613.1"/>
    </source>
</evidence>
<dbReference type="AlphaFoldDB" id="A0A2P5ESV3"/>
<reference evidence="2" key="1">
    <citation type="submission" date="2016-06" db="EMBL/GenBank/DDBJ databases">
        <title>Parallel loss of symbiosis genes in relatives of nitrogen-fixing non-legume Parasponia.</title>
        <authorList>
            <person name="Van Velzen R."/>
            <person name="Holmer R."/>
            <person name="Bu F."/>
            <person name="Rutten L."/>
            <person name="Van Zeijl A."/>
            <person name="Liu W."/>
            <person name="Santuari L."/>
            <person name="Cao Q."/>
            <person name="Sharma T."/>
            <person name="Shen D."/>
            <person name="Roswanjaya Y."/>
            <person name="Wardhani T."/>
            <person name="Kalhor M.S."/>
            <person name="Jansen J."/>
            <person name="Van den Hoogen J."/>
            <person name="Gungor B."/>
            <person name="Hartog M."/>
            <person name="Hontelez J."/>
            <person name="Verver J."/>
            <person name="Yang W.-C."/>
            <person name="Schijlen E."/>
            <person name="Repin R."/>
            <person name="Schilthuizen M."/>
            <person name="Schranz E."/>
            <person name="Heidstra R."/>
            <person name="Miyata K."/>
            <person name="Fedorova E."/>
            <person name="Kohlen W."/>
            <person name="Bisseling T."/>
            <person name="Smit S."/>
            <person name="Geurts R."/>
        </authorList>
    </citation>
    <scope>NUCLEOTIDE SEQUENCE [LARGE SCALE GENOMIC DNA]</scope>
    <source>
        <strain evidence="2">cv. RG33-2</strain>
    </source>
</reference>
<evidence type="ECO:0000313" key="2">
    <source>
        <dbReference type="Proteomes" id="UP000237000"/>
    </source>
</evidence>
<organism evidence="1 2">
    <name type="scientific">Trema orientale</name>
    <name type="common">Charcoal tree</name>
    <name type="synonym">Celtis orientalis</name>
    <dbReference type="NCBI Taxonomy" id="63057"/>
    <lineage>
        <taxon>Eukaryota</taxon>
        <taxon>Viridiplantae</taxon>
        <taxon>Streptophyta</taxon>
        <taxon>Embryophyta</taxon>
        <taxon>Tracheophyta</taxon>
        <taxon>Spermatophyta</taxon>
        <taxon>Magnoliopsida</taxon>
        <taxon>eudicotyledons</taxon>
        <taxon>Gunneridae</taxon>
        <taxon>Pentapetalae</taxon>
        <taxon>rosids</taxon>
        <taxon>fabids</taxon>
        <taxon>Rosales</taxon>
        <taxon>Cannabaceae</taxon>
        <taxon>Trema</taxon>
    </lineage>
</organism>
<proteinExistence type="predicted"/>
<gene>
    <name evidence="1" type="ORF">TorRG33x02_155180</name>
</gene>
<keyword evidence="2" id="KW-1185">Reference proteome</keyword>
<dbReference type="InParanoid" id="A0A2P5ESV3"/>
<sequence length="103" mass="11500">MGAKGSCQEVSAMMARDIRGSEWPRAIVQIKRRFDSVIEVFPGIEVYPVGRTTYPQVRKFSLGSQGFLFGLVTQPWVMELHFGSCDAPSDPILGFIEITPSNY</sequence>
<protein>
    <submittedName>
        <fullName evidence="1">Uncharacterized protein</fullName>
    </submittedName>
</protein>
<dbReference type="EMBL" id="JXTC01000103">
    <property type="protein sequence ID" value="PON88613.1"/>
    <property type="molecule type" value="Genomic_DNA"/>
</dbReference>
<accession>A0A2P5ESV3</accession>
<comment type="caution">
    <text evidence="1">The sequence shown here is derived from an EMBL/GenBank/DDBJ whole genome shotgun (WGS) entry which is preliminary data.</text>
</comment>
<name>A0A2P5ESV3_TREOI</name>